<proteinExistence type="predicted"/>
<reference evidence="3 4" key="1">
    <citation type="submission" date="2024-03" db="EMBL/GenBank/DDBJ databases">
        <title>The Acrasis kona genome and developmental transcriptomes reveal deep origins of eukaryotic multicellular pathways.</title>
        <authorList>
            <person name="Sheikh S."/>
            <person name="Fu C.-J."/>
            <person name="Brown M.W."/>
            <person name="Baldauf S.L."/>
        </authorList>
    </citation>
    <scope>NUCLEOTIDE SEQUENCE [LARGE SCALE GENOMIC DNA]</scope>
    <source>
        <strain evidence="3 4">ATCC MYA-3509</strain>
    </source>
</reference>
<name>A0AAW2YM52_9EUKA</name>
<dbReference type="InterPro" id="IPR030395">
    <property type="entry name" value="GP_PDE_dom"/>
</dbReference>
<dbReference type="Pfam" id="PF03009">
    <property type="entry name" value="GDPD"/>
    <property type="match status" value="1"/>
</dbReference>
<protein>
    <submittedName>
        <fullName evidence="3">Lysophospholipase D</fullName>
    </submittedName>
</protein>
<comment type="caution">
    <text evidence="3">The sequence shown here is derived from an EMBL/GenBank/DDBJ whole genome shotgun (WGS) entry which is preliminary data.</text>
</comment>
<keyword evidence="1" id="KW-0812">Transmembrane</keyword>
<keyword evidence="4" id="KW-1185">Reference proteome</keyword>
<dbReference type="EMBL" id="JAOPGA020000310">
    <property type="protein sequence ID" value="KAL0478134.1"/>
    <property type="molecule type" value="Genomic_DNA"/>
</dbReference>
<feature type="transmembrane region" description="Helical" evidence="1">
    <location>
        <begin position="24"/>
        <end position="47"/>
    </location>
</feature>
<dbReference type="PROSITE" id="PS51704">
    <property type="entry name" value="GP_PDE"/>
    <property type="match status" value="1"/>
</dbReference>
<accession>A0AAW2YM52</accession>
<dbReference type="GO" id="GO:0006629">
    <property type="term" value="P:lipid metabolic process"/>
    <property type="evidence" value="ECO:0007669"/>
    <property type="project" value="InterPro"/>
</dbReference>
<dbReference type="PANTHER" id="PTHR46211:SF14">
    <property type="entry name" value="GLYCEROPHOSPHODIESTER PHOSPHODIESTERASE"/>
    <property type="match status" value="1"/>
</dbReference>
<keyword evidence="1" id="KW-1133">Transmembrane helix</keyword>
<dbReference type="GO" id="GO:0008081">
    <property type="term" value="F:phosphoric diester hydrolase activity"/>
    <property type="evidence" value="ECO:0007669"/>
    <property type="project" value="InterPro"/>
</dbReference>
<feature type="domain" description="GP-PDE" evidence="2">
    <location>
        <begin position="61"/>
        <end position="340"/>
    </location>
</feature>
<dbReference type="Proteomes" id="UP001431209">
    <property type="component" value="Unassembled WGS sequence"/>
</dbReference>
<evidence type="ECO:0000256" key="1">
    <source>
        <dbReference type="SAM" id="Phobius"/>
    </source>
</evidence>
<evidence type="ECO:0000313" key="4">
    <source>
        <dbReference type="Proteomes" id="UP001431209"/>
    </source>
</evidence>
<sequence length="345" mass="39362">MSLEEGEANRLIAKKTRERNTKNVVTLLAVIFVAACLITAISIIIIITTSKMGNKRLDRAVEVQGHRGCRFYLHRGLLPENTIPAYIKAIDLGVDTLEMDTVISKDKQVVMSHEPWLNSEYCTGPNGESINSEDVAIKNFTIYHMNYADVGKSNCGHRNSHFPTQTHFPIAKPLLSDVFDAVETYIANNNKRKLWYNIETKSRPERDGVMTPPIQEFCELLYNVIKSKNMTSRVTIQSFDVRSLIIFKKLDPSLPLSLLVEWNEQAPFNFKDKLNELGFNPDIYSPQYKLLTPEILSYMKSENIRTVPWTINTYDDMKRIVDMGVEGIITDFPNLATSFMKHPGH</sequence>
<dbReference type="InterPro" id="IPR017946">
    <property type="entry name" value="PLC-like_Pdiesterase_TIM-brl"/>
</dbReference>
<dbReference type="AlphaFoldDB" id="A0AAW2YM52"/>
<keyword evidence="1" id="KW-0472">Membrane</keyword>
<dbReference type="SUPFAM" id="SSF51695">
    <property type="entry name" value="PLC-like phosphodiesterases"/>
    <property type="match status" value="1"/>
</dbReference>
<dbReference type="Gene3D" id="3.20.20.190">
    <property type="entry name" value="Phosphatidylinositol (PI) phosphodiesterase"/>
    <property type="match status" value="1"/>
</dbReference>
<evidence type="ECO:0000313" key="3">
    <source>
        <dbReference type="EMBL" id="KAL0478134.1"/>
    </source>
</evidence>
<dbReference type="PANTHER" id="PTHR46211">
    <property type="entry name" value="GLYCEROPHOSPHORYL DIESTER PHOSPHODIESTERASE"/>
    <property type="match status" value="1"/>
</dbReference>
<organism evidence="3 4">
    <name type="scientific">Acrasis kona</name>
    <dbReference type="NCBI Taxonomy" id="1008807"/>
    <lineage>
        <taxon>Eukaryota</taxon>
        <taxon>Discoba</taxon>
        <taxon>Heterolobosea</taxon>
        <taxon>Tetramitia</taxon>
        <taxon>Eutetramitia</taxon>
        <taxon>Acrasidae</taxon>
        <taxon>Acrasis</taxon>
    </lineage>
</organism>
<evidence type="ECO:0000259" key="2">
    <source>
        <dbReference type="PROSITE" id="PS51704"/>
    </source>
</evidence>
<gene>
    <name evidence="3" type="ORF">AKO1_008428</name>
</gene>